<protein>
    <recommendedName>
        <fullName evidence="1">DUF1553 domain-containing protein</fullName>
    </recommendedName>
</protein>
<feature type="non-terminal residue" evidence="2">
    <location>
        <position position="278"/>
    </location>
</feature>
<dbReference type="EMBL" id="BARS01017769">
    <property type="protein sequence ID" value="GAF87318.1"/>
    <property type="molecule type" value="Genomic_DNA"/>
</dbReference>
<evidence type="ECO:0000259" key="1">
    <source>
        <dbReference type="Pfam" id="PF07587"/>
    </source>
</evidence>
<dbReference type="InterPro" id="IPR022655">
    <property type="entry name" value="DUF1553"/>
</dbReference>
<feature type="non-terminal residue" evidence="2">
    <location>
        <position position="1"/>
    </location>
</feature>
<proteinExistence type="predicted"/>
<comment type="caution">
    <text evidence="2">The sequence shown here is derived from an EMBL/GenBank/DDBJ whole genome shotgun (WGS) entry which is preliminary data.</text>
</comment>
<dbReference type="PANTHER" id="PTHR35889:SF3">
    <property type="entry name" value="F-BOX DOMAIN-CONTAINING PROTEIN"/>
    <property type="match status" value="1"/>
</dbReference>
<feature type="domain" description="DUF1553" evidence="1">
    <location>
        <begin position="109"/>
        <end position="229"/>
    </location>
</feature>
<dbReference type="AlphaFoldDB" id="X0T1G6"/>
<dbReference type="Pfam" id="PF07587">
    <property type="entry name" value="PSD1"/>
    <property type="match status" value="1"/>
</dbReference>
<accession>X0T1G6</accession>
<organism evidence="2">
    <name type="scientific">marine sediment metagenome</name>
    <dbReference type="NCBI Taxonomy" id="412755"/>
    <lineage>
        <taxon>unclassified sequences</taxon>
        <taxon>metagenomes</taxon>
        <taxon>ecological metagenomes</taxon>
    </lineage>
</organism>
<evidence type="ECO:0000313" key="2">
    <source>
        <dbReference type="EMBL" id="GAF87318.1"/>
    </source>
</evidence>
<sequence>IASSVGLALMATRLHSWPKDRRAGMAVFFSQVGYKPTSEWKEEIIFWDPLNSTAVPGSIAPGVPAVSKSVTMTNQIPRALAKPMSENGPLATVFPDGTKTTIPPNRDPREVFADWLIRPKNPWFARAIVNRTWAWAMGRGIIHEPDDIRKDNPPSNPELLAYLEKELVSSGYDLKHLKRLIFTSTAYQFSSIPRSKGPQARANFASYLLRRVEAEVLIDALNEITGSSDLYTSAVPEPFTYIPKGMPAVALPDGSITSSFLSLFGRSARATGMENERV</sequence>
<name>X0T1G6_9ZZZZ</name>
<reference evidence="2" key="1">
    <citation type="journal article" date="2014" name="Front. Microbiol.">
        <title>High frequency of phylogenetically diverse reductive dehalogenase-homologous genes in deep subseafloor sedimentary metagenomes.</title>
        <authorList>
            <person name="Kawai M."/>
            <person name="Futagami T."/>
            <person name="Toyoda A."/>
            <person name="Takaki Y."/>
            <person name="Nishi S."/>
            <person name="Hori S."/>
            <person name="Arai W."/>
            <person name="Tsubouchi T."/>
            <person name="Morono Y."/>
            <person name="Uchiyama I."/>
            <person name="Ito T."/>
            <person name="Fujiyama A."/>
            <person name="Inagaki F."/>
            <person name="Takami H."/>
        </authorList>
    </citation>
    <scope>NUCLEOTIDE SEQUENCE</scope>
    <source>
        <strain evidence="2">Expedition CK06-06</strain>
    </source>
</reference>
<gene>
    <name evidence="2" type="ORF">S01H1_29018</name>
</gene>
<dbReference type="PANTHER" id="PTHR35889">
    <property type="entry name" value="CYCLOINULO-OLIGOSACCHARIDE FRUCTANOTRANSFERASE-RELATED"/>
    <property type="match status" value="1"/>
</dbReference>